<name>A0AC60PXT9_IXOPE</name>
<keyword evidence="2" id="KW-1185">Reference proteome</keyword>
<evidence type="ECO:0000313" key="1">
    <source>
        <dbReference type="EMBL" id="KAG0425481.1"/>
    </source>
</evidence>
<protein>
    <submittedName>
        <fullName evidence="1">Uncharacterized protein</fullName>
    </submittedName>
</protein>
<proteinExistence type="predicted"/>
<reference evidence="1 2" key="1">
    <citation type="journal article" date="2020" name="Cell">
        <title>Large-Scale Comparative Analyses of Tick Genomes Elucidate Their Genetic Diversity and Vector Capacities.</title>
        <authorList>
            <consortium name="Tick Genome and Microbiome Consortium (TIGMIC)"/>
            <person name="Jia N."/>
            <person name="Wang J."/>
            <person name="Shi W."/>
            <person name="Du L."/>
            <person name="Sun Y."/>
            <person name="Zhan W."/>
            <person name="Jiang J.F."/>
            <person name="Wang Q."/>
            <person name="Zhang B."/>
            <person name="Ji P."/>
            <person name="Bell-Sakyi L."/>
            <person name="Cui X.M."/>
            <person name="Yuan T.T."/>
            <person name="Jiang B.G."/>
            <person name="Yang W.F."/>
            <person name="Lam T.T."/>
            <person name="Chang Q.C."/>
            <person name="Ding S.J."/>
            <person name="Wang X.J."/>
            <person name="Zhu J.G."/>
            <person name="Ruan X.D."/>
            <person name="Zhao L."/>
            <person name="Wei J.T."/>
            <person name="Ye R.Z."/>
            <person name="Que T.C."/>
            <person name="Du C.H."/>
            <person name="Zhou Y.H."/>
            <person name="Cheng J.X."/>
            <person name="Dai P.F."/>
            <person name="Guo W.B."/>
            <person name="Han X.H."/>
            <person name="Huang E.J."/>
            <person name="Li L.F."/>
            <person name="Wei W."/>
            <person name="Gao Y.C."/>
            <person name="Liu J.Z."/>
            <person name="Shao H.Z."/>
            <person name="Wang X."/>
            <person name="Wang C.C."/>
            <person name="Yang T.C."/>
            <person name="Huo Q.B."/>
            <person name="Li W."/>
            <person name="Chen H.Y."/>
            <person name="Chen S.E."/>
            <person name="Zhou L.G."/>
            <person name="Ni X.B."/>
            <person name="Tian J.H."/>
            <person name="Sheng Y."/>
            <person name="Liu T."/>
            <person name="Pan Y.S."/>
            <person name="Xia L.Y."/>
            <person name="Li J."/>
            <person name="Zhao F."/>
            <person name="Cao W.C."/>
        </authorList>
    </citation>
    <scope>NUCLEOTIDE SEQUENCE [LARGE SCALE GENOMIC DNA]</scope>
    <source>
        <strain evidence="1">Iper-2018</strain>
    </source>
</reference>
<evidence type="ECO:0000313" key="2">
    <source>
        <dbReference type="Proteomes" id="UP000805193"/>
    </source>
</evidence>
<dbReference type="Proteomes" id="UP000805193">
    <property type="component" value="Unassembled WGS sequence"/>
</dbReference>
<organism evidence="1 2">
    <name type="scientific">Ixodes persulcatus</name>
    <name type="common">Taiga tick</name>
    <dbReference type="NCBI Taxonomy" id="34615"/>
    <lineage>
        <taxon>Eukaryota</taxon>
        <taxon>Metazoa</taxon>
        <taxon>Ecdysozoa</taxon>
        <taxon>Arthropoda</taxon>
        <taxon>Chelicerata</taxon>
        <taxon>Arachnida</taxon>
        <taxon>Acari</taxon>
        <taxon>Parasitiformes</taxon>
        <taxon>Ixodida</taxon>
        <taxon>Ixodoidea</taxon>
        <taxon>Ixodidae</taxon>
        <taxon>Ixodinae</taxon>
        <taxon>Ixodes</taxon>
    </lineage>
</organism>
<comment type="caution">
    <text evidence="1">The sequence shown here is derived from an EMBL/GenBank/DDBJ whole genome shotgun (WGS) entry which is preliminary data.</text>
</comment>
<gene>
    <name evidence="1" type="ORF">HPB47_027362</name>
</gene>
<sequence length="122" mass="13348">MNELRLPPTLENIETLMSAFTYGTSNPDMHPQERGASAIYDKLTPQVVPKYRLIRKRGDLETSCSATKDLGGILGPVPRTESRATQVSRKILATDLRVPAPQKWQQQLPPAPGASTRAAPPS</sequence>
<dbReference type="EMBL" id="JABSTQ010009838">
    <property type="protein sequence ID" value="KAG0425481.1"/>
    <property type="molecule type" value="Genomic_DNA"/>
</dbReference>
<accession>A0AC60PXT9</accession>